<reference evidence="7" key="1">
    <citation type="submission" date="2021-01" db="EMBL/GenBank/DDBJ databases">
        <authorList>
            <person name="Corre E."/>
            <person name="Pelletier E."/>
            <person name="Niang G."/>
            <person name="Scheremetjew M."/>
            <person name="Finn R."/>
            <person name="Kale V."/>
            <person name="Holt S."/>
            <person name="Cochrane G."/>
            <person name="Meng A."/>
            <person name="Brown T."/>
            <person name="Cohen L."/>
        </authorList>
    </citation>
    <scope>NUCLEOTIDE SEQUENCE</scope>
    <source>
        <strain evidence="7">CCMP 2712</strain>
    </source>
</reference>
<feature type="repeat" description="WD" evidence="5">
    <location>
        <begin position="541"/>
        <end position="571"/>
    </location>
</feature>
<comment type="subcellular location">
    <subcellularLocation>
        <location evidence="1">Nucleus speckle</location>
    </subcellularLocation>
</comment>
<keyword evidence="2 5" id="KW-0853">WD repeat</keyword>
<dbReference type="InterPro" id="IPR001680">
    <property type="entry name" value="WD40_rpt"/>
</dbReference>
<evidence type="ECO:0000256" key="5">
    <source>
        <dbReference type="PROSITE-ProRule" id="PRU00221"/>
    </source>
</evidence>
<organism evidence="7">
    <name type="scientific">Guillardia theta</name>
    <name type="common">Cryptophyte</name>
    <name type="synonym">Cryptomonas phi</name>
    <dbReference type="NCBI Taxonomy" id="55529"/>
    <lineage>
        <taxon>Eukaryota</taxon>
        <taxon>Cryptophyceae</taxon>
        <taxon>Pyrenomonadales</taxon>
        <taxon>Geminigeraceae</taxon>
        <taxon>Guillardia</taxon>
    </lineage>
</organism>
<dbReference type="GO" id="GO:0016607">
    <property type="term" value="C:nuclear speck"/>
    <property type="evidence" value="ECO:0007669"/>
    <property type="project" value="UniProtKB-SubCell"/>
</dbReference>
<evidence type="ECO:0000313" key="7">
    <source>
        <dbReference type="EMBL" id="CAE2256826.1"/>
    </source>
</evidence>
<dbReference type="GO" id="GO:0000398">
    <property type="term" value="P:mRNA splicing, via spliceosome"/>
    <property type="evidence" value="ECO:0007669"/>
    <property type="project" value="InterPro"/>
</dbReference>
<dbReference type="PANTHER" id="PTHR22848">
    <property type="entry name" value="WD40 REPEAT PROTEIN"/>
    <property type="match status" value="1"/>
</dbReference>
<dbReference type="InterPro" id="IPR045184">
    <property type="entry name" value="SMU1"/>
</dbReference>
<feature type="repeat" description="WD" evidence="5">
    <location>
        <begin position="396"/>
        <end position="438"/>
    </location>
</feature>
<protein>
    <recommendedName>
        <fullName evidence="4">WD40 repeat-containing protein SMU1</fullName>
    </recommendedName>
</protein>
<feature type="domain" description="CTLH" evidence="6">
    <location>
        <begin position="104"/>
        <end position="153"/>
    </location>
</feature>
<name>A0A7S4J9U8_GUITH</name>
<dbReference type="Pfam" id="PF21889">
    <property type="entry name" value="TPR1-like_2nd"/>
    <property type="match status" value="1"/>
</dbReference>
<feature type="repeat" description="WD" evidence="5">
    <location>
        <begin position="480"/>
        <end position="514"/>
    </location>
</feature>
<sequence length="617" mass="68876">MSSAGEEATRSEGTREVMDAVNFIREQAANATYVGGAVSSVESSCGRAVIDWENPSIKDEVLRMIAAYLQGEGYSTSSMMLMDEANMRRAEGKRAEQEWRTWSKKVKKAIIEGEWAEVEKFCNKSSIKSMKNFLYCVYKQQYLELVDRQEYQKAFTYLTKKLKPFEKQRANPEEFKDLCYLLTCKSIADVDKDWEGIAAARMRLASMFNSLLADSEGTDTGSDLIAEVPHGRMRKLLEQAVEFQISTSHYQPKIRPPITTLLRDYECFVLPNAVKHEYKGHTSNVKCVAFMGADRNYLVSGSSDQTLRVWNIAEPHGGVSTSLLLRGHTSRIWDISIASSGNIICSASGDSTVKVWNVEQKLELLSAGNSSTTRRPSEMRTWHQGRSYDCDPSETLVSHKGDVYAVACHPEEPRIVVSGGYDHYVRLWTVDRTQPVRSFRGHEGSVTCLAYSSQGNLVISGSKDASVRFWDMNSGLEVNSLNNVGDVTSLDLSSNGLFLLTASKGNSNRLWDLRKIGGESCKAVRLYKGNQNTFTNFIRASFGPAPSLVMSGSEDGYVYIWDRESGSRVQRLGGANSIIYSAAWSSRQSTLASSSHDGIVRTWWYDEKQPMEFGAAV</sequence>
<feature type="repeat" description="WD" evidence="5">
    <location>
        <begin position="572"/>
        <end position="603"/>
    </location>
</feature>
<dbReference type="InterPro" id="IPR054080">
    <property type="entry name" value="TPR1-like_2nd"/>
</dbReference>
<dbReference type="InterPro" id="IPR036322">
    <property type="entry name" value="WD40_repeat_dom_sf"/>
</dbReference>
<feature type="repeat" description="WD" evidence="5">
    <location>
        <begin position="278"/>
        <end position="312"/>
    </location>
</feature>
<dbReference type="PROSITE" id="PS50294">
    <property type="entry name" value="WD_REPEATS_REGION"/>
    <property type="match status" value="4"/>
</dbReference>
<dbReference type="InterPro" id="IPR020472">
    <property type="entry name" value="WD40_PAC1"/>
</dbReference>
<dbReference type="InterPro" id="IPR015943">
    <property type="entry name" value="WD40/YVTN_repeat-like_dom_sf"/>
</dbReference>
<feature type="repeat" description="WD" evidence="5">
    <location>
        <begin position="325"/>
        <end position="366"/>
    </location>
</feature>
<dbReference type="InterPro" id="IPR019775">
    <property type="entry name" value="WD40_repeat_CS"/>
</dbReference>
<feature type="repeat" description="WD" evidence="5">
    <location>
        <begin position="439"/>
        <end position="480"/>
    </location>
</feature>
<evidence type="ECO:0000256" key="3">
    <source>
        <dbReference type="ARBA" id="ARBA00022737"/>
    </source>
</evidence>
<dbReference type="InterPro" id="IPR006595">
    <property type="entry name" value="CTLH_C"/>
</dbReference>
<dbReference type="SUPFAM" id="SSF50978">
    <property type="entry name" value="WD40 repeat-like"/>
    <property type="match status" value="1"/>
</dbReference>
<dbReference type="Pfam" id="PF00400">
    <property type="entry name" value="WD40"/>
    <property type="match status" value="7"/>
</dbReference>
<evidence type="ECO:0000256" key="1">
    <source>
        <dbReference type="ARBA" id="ARBA00004324"/>
    </source>
</evidence>
<dbReference type="PROSITE" id="PS50897">
    <property type="entry name" value="CTLH"/>
    <property type="match status" value="1"/>
</dbReference>
<dbReference type="SMART" id="SM00320">
    <property type="entry name" value="WD40"/>
    <property type="match status" value="7"/>
</dbReference>
<accession>A0A7S4J9U8</accession>
<dbReference type="AlphaFoldDB" id="A0A7S4J9U8"/>
<dbReference type="Gene3D" id="2.130.10.10">
    <property type="entry name" value="YVTN repeat-like/Quinoprotein amine dehydrogenase"/>
    <property type="match status" value="3"/>
</dbReference>
<dbReference type="CDD" id="cd00200">
    <property type="entry name" value="WD40"/>
    <property type="match status" value="1"/>
</dbReference>
<dbReference type="PROSITE" id="PS50082">
    <property type="entry name" value="WD_REPEATS_2"/>
    <property type="match status" value="7"/>
</dbReference>
<proteinExistence type="predicted"/>
<dbReference type="PROSITE" id="PS00678">
    <property type="entry name" value="WD_REPEATS_1"/>
    <property type="match status" value="3"/>
</dbReference>
<evidence type="ECO:0000256" key="2">
    <source>
        <dbReference type="ARBA" id="ARBA00022574"/>
    </source>
</evidence>
<keyword evidence="3" id="KW-0677">Repeat</keyword>
<dbReference type="PRINTS" id="PR00320">
    <property type="entry name" value="GPROTEINBRPT"/>
</dbReference>
<gene>
    <name evidence="7" type="ORF">GTHE00462_LOCUS3980</name>
</gene>
<evidence type="ECO:0000256" key="4">
    <source>
        <dbReference type="ARBA" id="ARBA00026184"/>
    </source>
</evidence>
<evidence type="ECO:0000259" key="6">
    <source>
        <dbReference type="PROSITE" id="PS50897"/>
    </source>
</evidence>
<dbReference type="EMBL" id="HBKN01004841">
    <property type="protein sequence ID" value="CAE2256826.1"/>
    <property type="molecule type" value="Transcribed_RNA"/>
</dbReference>